<keyword evidence="4" id="KW-1185">Reference proteome</keyword>
<gene>
    <name evidence="3" type="ORF">WISP_81852</name>
</gene>
<evidence type="ECO:0000256" key="2">
    <source>
        <dbReference type="SAM" id="Phobius"/>
    </source>
</evidence>
<evidence type="ECO:0000313" key="3">
    <source>
        <dbReference type="EMBL" id="KAJ7414769.1"/>
    </source>
</evidence>
<reference evidence="3" key="1">
    <citation type="submission" date="2019-10" db="EMBL/GenBank/DDBJ databases">
        <authorList>
            <person name="Soares A.E.R."/>
            <person name="Aleixo A."/>
            <person name="Schneider P."/>
            <person name="Miyaki C.Y."/>
            <person name="Schneider M.P."/>
            <person name="Mello C."/>
            <person name="Vasconcelos A.T.R."/>
        </authorList>
    </citation>
    <scope>NUCLEOTIDE SEQUENCE</scope>
    <source>
        <tissue evidence="3">Muscle</tissue>
    </source>
</reference>
<keyword evidence="2" id="KW-1133">Transmembrane helix</keyword>
<dbReference type="Proteomes" id="UP001145742">
    <property type="component" value="Unassembled WGS sequence"/>
</dbReference>
<feature type="compositionally biased region" description="Acidic residues" evidence="1">
    <location>
        <begin position="237"/>
        <end position="246"/>
    </location>
</feature>
<proteinExistence type="predicted"/>
<keyword evidence="2" id="KW-0812">Transmembrane</keyword>
<dbReference type="EMBL" id="WHWB01034033">
    <property type="protein sequence ID" value="KAJ7414769.1"/>
    <property type="molecule type" value="Genomic_DNA"/>
</dbReference>
<protein>
    <submittedName>
        <fullName evidence="3">Uncharacterized protein</fullName>
    </submittedName>
</protein>
<name>A0ABQ9D922_9PASS</name>
<comment type="caution">
    <text evidence="3">The sequence shown here is derived from an EMBL/GenBank/DDBJ whole genome shotgun (WGS) entry which is preliminary data.</text>
</comment>
<sequence length="375" mass="43215">MQDVARNFTWDKKTKSVLSSILIAYNAKQNTSELRILKVPIDLAEQIYTIVKIIPNIYYFFSPAIARPITGFVMTKEPFPIRSLDDRSRESQCPVLEDHDCENGQLPVNAEMVQDLLLQLDPCKSIGPDGILPRILKEQIIISRIINSLVFCTEWMKKDFNFIRHKNHMMVWVGKDPKGPLVPMDLPWIGTPTRQDRTPWKGPMLEQFVENCSLWEGLTFNKLVENSCTWEGPNTGAEEESEEEERAETVQPETPFPIPLHDSEGEGREIEREFNPRRREWFTDPLLHLLLAFYCIVRYLPTVSESNIIGDVDIDDEGFSLTFKILMPCAYPKEFTYLFACVILTLWLAAAFSLSYSTFLQGLLPLSSTWCHSRE</sequence>
<evidence type="ECO:0000256" key="1">
    <source>
        <dbReference type="SAM" id="MobiDB-lite"/>
    </source>
</evidence>
<feature type="transmembrane region" description="Helical" evidence="2">
    <location>
        <begin position="335"/>
        <end position="356"/>
    </location>
</feature>
<evidence type="ECO:0000313" key="4">
    <source>
        <dbReference type="Proteomes" id="UP001145742"/>
    </source>
</evidence>
<organism evidence="3 4">
    <name type="scientific">Willisornis vidua</name>
    <name type="common">Xingu scale-backed antbird</name>
    <dbReference type="NCBI Taxonomy" id="1566151"/>
    <lineage>
        <taxon>Eukaryota</taxon>
        <taxon>Metazoa</taxon>
        <taxon>Chordata</taxon>
        <taxon>Craniata</taxon>
        <taxon>Vertebrata</taxon>
        <taxon>Euteleostomi</taxon>
        <taxon>Archelosauria</taxon>
        <taxon>Archosauria</taxon>
        <taxon>Dinosauria</taxon>
        <taxon>Saurischia</taxon>
        <taxon>Theropoda</taxon>
        <taxon>Coelurosauria</taxon>
        <taxon>Aves</taxon>
        <taxon>Neognathae</taxon>
        <taxon>Neoaves</taxon>
        <taxon>Telluraves</taxon>
        <taxon>Australaves</taxon>
        <taxon>Passeriformes</taxon>
        <taxon>Thamnophilidae</taxon>
        <taxon>Willisornis</taxon>
    </lineage>
</organism>
<accession>A0ABQ9D922</accession>
<keyword evidence="2" id="KW-0472">Membrane</keyword>
<feature type="region of interest" description="Disordered" evidence="1">
    <location>
        <begin position="231"/>
        <end position="262"/>
    </location>
</feature>